<name>A0A915IIT1_ROMCU</name>
<accession>A0A915IIT1</accession>
<protein>
    <submittedName>
        <fullName evidence="2">Uncharacterized protein</fullName>
    </submittedName>
</protein>
<reference evidence="2" key="1">
    <citation type="submission" date="2022-11" db="UniProtKB">
        <authorList>
            <consortium name="WormBaseParasite"/>
        </authorList>
    </citation>
    <scope>IDENTIFICATION</scope>
</reference>
<evidence type="ECO:0000313" key="2">
    <source>
        <dbReference type="WBParaSite" id="nRc.2.0.1.t13966-RA"/>
    </source>
</evidence>
<keyword evidence="1" id="KW-1185">Reference proteome</keyword>
<dbReference type="WBParaSite" id="nRc.2.0.1.t13966-RA">
    <property type="protein sequence ID" value="nRc.2.0.1.t13966-RA"/>
    <property type="gene ID" value="nRc.2.0.1.g13966"/>
</dbReference>
<evidence type="ECO:0000313" key="1">
    <source>
        <dbReference type="Proteomes" id="UP000887565"/>
    </source>
</evidence>
<sequence length="173" mass="19626">MTCKPILSRKTLDSNSVDACMALNGIGRIRTTCNSILASLVPKFAYPNLKTTLFDEFSPPRFCRRKSNSNIFVTYLFDIVRFVDTAIRPLDEERAGTIERYNKSKRPRKLWAKDSSFFRRIEVINLEVNPRSIDLPAMSTAMDTGAHATNATDAQDTKYCRARSVINLIIPVE</sequence>
<proteinExistence type="predicted"/>
<organism evidence="1 2">
    <name type="scientific">Romanomermis culicivorax</name>
    <name type="common">Nematode worm</name>
    <dbReference type="NCBI Taxonomy" id="13658"/>
    <lineage>
        <taxon>Eukaryota</taxon>
        <taxon>Metazoa</taxon>
        <taxon>Ecdysozoa</taxon>
        <taxon>Nematoda</taxon>
        <taxon>Enoplea</taxon>
        <taxon>Dorylaimia</taxon>
        <taxon>Mermithida</taxon>
        <taxon>Mermithoidea</taxon>
        <taxon>Mermithidae</taxon>
        <taxon>Romanomermis</taxon>
    </lineage>
</organism>
<dbReference type="Proteomes" id="UP000887565">
    <property type="component" value="Unplaced"/>
</dbReference>
<dbReference type="AlphaFoldDB" id="A0A915IIT1"/>